<comment type="caution">
    <text evidence="5">The sequence shown here is derived from an EMBL/GenBank/DDBJ whole genome shotgun (WGS) entry which is preliminary data.</text>
</comment>
<evidence type="ECO:0000256" key="4">
    <source>
        <dbReference type="SAM" id="MobiDB-lite"/>
    </source>
</evidence>
<dbReference type="Pfam" id="PF15699">
    <property type="entry name" value="NPR1_interact"/>
    <property type="match status" value="1"/>
</dbReference>
<gene>
    <name evidence="5" type="ORF">CASFOL_004083</name>
</gene>
<reference evidence="6" key="1">
    <citation type="journal article" date="2024" name="IScience">
        <title>Strigolactones Initiate the Formation of Haustorium-like Structures in Castilleja.</title>
        <authorList>
            <person name="Buerger M."/>
            <person name="Peterson D."/>
            <person name="Chory J."/>
        </authorList>
    </citation>
    <scope>NUCLEOTIDE SEQUENCE [LARGE SCALE GENOMIC DNA]</scope>
</reference>
<organism evidence="5 6">
    <name type="scientific">Castilleja foliolosa</name>
    <dbReference type="NCBI Taxonomy" id="1961234"/>
    <lineage>
        <taxon>Eukaryota</taxon>
        <taxon>Viridiplantae</taxon>
        <taxon>Streptophyta</taxon>
        <taxon>Embryophyta</taxon>
        <taxon>Tracheophyta</taxon>
        <taxon>Spermatophyta</taxon>
        <taxon>Magnoliopsida</taxon>
        <taxon>eudicotyledons</taxon>
        <taxon>Gunneridae</taxon>
        <taxon>Pentapetalae</taxon>
        <taxon>asterids</taxon>
        <taxon>lamiids</taxon>
        <taxon>Lamiales</taxon>
        <taxon>Orobanchaceae</taxon>
        <taxon>Pedicularideae</taxon>
        <taxon>Castillejinae</taxon>
        <taxon>Castilleja</taxon>
    </lineage>
</organism>
<dbReference type="GO" id="GO:0005634">
    <property type="term" value="C:nucleus"/>
    <property type="evidence" value="ECO:0007669"/>
    <property type="project" value="UniProtKB-SubCell"/>
</dbReference>
<feature type="compositionally biased region" description="Basic and acidic residues" evidence="4">
    <location>
        <begin position="1"/>
        <end position="14"/>
    </location>
</feature>
<evidence type="ECO:0000256" key="2">
    <source>
        <dbReference type="ARBA" id="ARBA00009937"/>
    </source>
</evidence>
<dbReference type="Proteomes" id="UP001632038">
    <property type="component" value="Unassembled WGS sequence"/>
</dbReference>
<sequence>MEIQNTKRERDGGAKGKRRKPSGEDGGGGGERMGPPHPPHPPADDEEAENFFAILKRTQEAVNYFRGRNGVRSTDGDLTATPSWRPTFRQEDFDMVKKEPLRNPGLGLDLNSDPVCDASDSQ</sequence>
<feature type="region of interest" description="Disordered" evidence="4">
    <location>
        <begin position="1"/>
        <end position="49"/>
    </location>
</feature>
<keyword evidence="6" id="KW-1185">Reference proteome</keyword>
<comment type="subcellular location">
    <subcellularLocation>
        <location evidence="1">Nucleus</location>
    </subcellularLocation>
</comment>
<feature type="region of interest" description="Disordered" evidence="4">
    <location>
        <begin position="102"/>
        <end position="122"/>
    </location>
</feature>
<dbReference type="AlphaFoldDB" id="A0ABD3EJN1"/>
<proteinExistence type="inferred from homology"/>
<comment type="similarity">
    <text evidence="2">Belongs to the NPR1-interactor family.</text>
</comment>
<evidence type="ECO:0000313" key="6">
    <source>
        <dbReference type="Proteomes" id="UP001632038"/>
    </source>
</evidence>
<evidence type="ECO:0000313" key="5">
    <source>
        <dbReference type="EMBL" id="KAL3654402.1"/>
    </source>
</evidence>
<dbReference type="PANTHER" id="PTHR35735:SF8">
    <property type="entry name" value="PROTEIN NIM1-INTERACTING 2"/>
    <property type="match status" value="1"/>
</dbReference>
<dbReference type="PANTHER" id="PTHR35735">
    <property type="entry name" value="PROTEIN NIM1-INTERACTING 2"/>
    <property type="match status" value="1"/>
</dbReference>
<name>A0ABD3EJN1_9LAMI</name>
<accession>A0ABD3EJN1</accession>
<protein>
    <submittedName>
        <fullName evidence="5">Uncharacterized protein</fullName>
    </submittedName>
</protein>
<evidence type="ECO:0000256" key="3">
    <source>
        <dbReference type="ARBA" id="ARBA00023242"/>
    </source>
</evidence>
<dbReference type="EMBL" id="JAVIJP010000005">
    <property type="protein sequence ID" value="KAL3654402.1"/>
    <property type="molecule type" value="Genomic_DNA"/>
</dbReference>
<keyword evidence="3" id="KW-0539">Nucleus</keyword>
<dbReference type="InterPro" id="IPR031425">
    <property type="entry name" value="NPR1/NH1-interacting"/>
</dbReference>
<evidence type="ECO:0000256" key="1">
    <source>
        <dbReference type="ARBA" id="ARBA00004123"/>
    </source>
</evidence>
<dbReference type="InterPro" id="IPR034577">
    <property type="entry name" value="NIMIN-2"/>
</dbReference>